<evidence type="ECO:0000313" key="2">
    <source>
        <dbReference type="EMBL" id="SHH92706.1"/>
    </source>
</evidence>
<accession>A0A1M5WYF0</accession>
<sequence length="271" mass="29942">MTVSLAPDRGVDYAPCRYNGSRLWFRGPRQSLRTPYVACLGGSEVYGRYLAAPFTAELGDRINRTVVNLGVEHAGLDAFVNDPGCMTTAASAAVTLVQLTGAHNTSNRYYAVHPRRNDRFLRASGALKALYPEMDFTEVHFTRHLLERLNGICPDRFADIAQEIRQAWQARMRYLISQMNGKVVLFWFAPTSLTETSGEYLADCVVSEAVIAPLSPLVARLVEIVPENWQAGRTEMHIPKVEEVRAAELPGPVAHRQAATALSDIVAPMLA</sequence>
<proteinExistence type="predicted"/>
<dbReference type="AlphaFoldDB" id="A0A1M5WYF0"/>
<dbReference type="RefSeq" id="WP_072779481.1">
    <property type="nucleotide sequence ID" value="NZ_FQXC01000005.1"/>
</dbReference>
<protein>
    <recommendedName>
        <fullName evidence="1">DUF6473 domain-containing protein</fullName>
    </recommendedName>
</protein>
<evidence type="ECO:0000313" key="3">
    <source>
        <dbReference type="Proteomes" id="UP000184221"/>
    </source>
</evidence>
<dbReference type="STRING" id="996342.SAMN05443551_3608"/>
<name>A0A1M5WYF0_9RHOB</name>
<reference evidence="2 3" key="1">
    <citation type="submission" date="2016-11" db="EMBL/GenBank/DDBJ databases">
        <authorList>
            <person name="Jaros S."/>
            <person name="Januszkiewicz K."/>
            <person name="Wedrychowicz H."/>
        </authorList>
    </citation>
    <scope>NUCLEOTIDE SEQUENCE [LARGE SCALE GENOMIC DNA]</scope>
    <source>
        <strain evidence="2 3">DSM 29431</strain>
    </source>
</reference>
<dbReference type="Proteomes" id="UP000184221">
    <property type="component" value="Unassembled WGS sequence"/>
</dbReference>
<dbReference type="OrthoDB" id="7838347at2"/>
<dbReference type="InterPro" id="IPR045524">
    <property type="entry name" value="DUF6473"/>
</dbReference>
<gene>
    <name evidence="2" type="ORF">SAMN05443551_3608</name>
</gene>
<organism evidence="2 3">
    <name type="scientific">Marivita hallyeonensis</name>
    <dbReference type="NCBI Taxonomy" id="996342"/>
    <lineage>
        <taxon>Bacteria</taxon>
        <taxon>Pseudomonadati</taxon>
        <taxon>Pseudomonadota</taxon>
        <taxon>Alphaproteobacteria</taxon>
        <taxon>Rhodobacterales</taxon>
        <taxon>Roseobacteraceae</taxon>
        <taxon>Marivita</taxon>
    </lineage>
</organism>
<dbReference type="EMBL" id="FQXC01000005">
    <property type="protein sequence ID" value="SHH92706.1"/>
    <property type="molecule type" value="Genomic_DNA"/>
</dbReference>
<feature type="domain" description="DUF6473" evidence="1">
    <location>
        <begin position="1"/>
        <end position="269"/>
    </location>
</feature>
<dbReference type="Pfam" id="PF20078">
    <property type="entry name" value="DUF6473"/>
    <property type="match status" value="1"/>
</dbReference>
<evidence type="ECO:0000259" key="1">
    <source>
        <dbReference type="Pfam" id="PF20078"/>
    </source>
</evidence>
<keyword evidence="3" id="KW-1185">Reference proteome</keyword>